<name>A0A845DC60_9BACT</name>
<dbReference type="EMBL" id="VXOY01000014">
    <property type="protein sequence ID" value="MYE38244.1"/>
    <property type="molecule type" value="Genomic_DNA"/>
</dbReference>
<accession>A0A845DC60</accession>
<proteinExistence type="predicted"/>
<sequence length="103" mass="12446">MNFLNRTNFIKEINKRKQEVRKYRVRLFFETMSGKVWGKDRPLYRDQEGINCREAAFDACNAIKKELEETGYIEFYSGLKLHKEHIVSIKVRPASLWQDWFLK</sequence>
<evidence type="ECO:0000313" key="2">
    <source>
        <dbReference type="Proteomes" id="UP000449092"/>
    </source>
</evidence>
<comment type="caution">
    <text evidence="1">The sequence shown here is derived from an EMBL/GenBank/DDBJ whole genome shotgun (WGS) entry which is preliminary data.</text>
</comment>
<gene>
    <name evidence="1" type="ORF">F4X82_01840</name>
</gene>
<reference evidence="1 2" key="1">
    <citation type="submission" date="2019-09" db="EMBL/GenBank/DDBJ databases">
        <title>Characterisation of the sponge microbiome using genome-centric metagenomics.</title>
        <authorList>
            <person name="Engelberts J.P."/>
            <person name="Robbins S.J."/>
            <person name="De Goeij J.M."/>
            <person name="Aranda M."/>
            <person name="Bell S.C."/>
            <person name="Webster N.S."/>
        </authorList>
    </citation>
    <scope>NUCLEOTIDE SEQUENCE [LARGE SCALE GENOMIC DNA]</scope>
    <source>
        <strain evidence="1">SB0662_bin_43</strain>
    </source>
</reference>
<evidence type="ECO:0000313" key="1">
    <source>
        <dbReference type="EMBL" id="MYE38244.1"/>
    </source>
</evidence>
<dbReference type="Proteomes" id="UP000449092">
    <property type="component" value="Unassembled WGS sequence"/>
</dbReference>
<dbReference type="AlphaFoldDB" id="A0A845DC60"/>
<organism evidence="1 2">
    <name type="scientific">Candidatus Spechtbacteria bacterium SB0662_bin_43</name>
    <dbReference type="NCBI Taxonomy" id="2604897"/>
    <lineage>
        <taxon>Bacteria</taxon>
        <taxon>Candidatus Spechtiibacteriota</taxon>
    </lineage>
</organism>
<protein>
    <submittedName>
        <fullName evidence="1">Uncharacterized protein</fullName>
    </submittedName>
</protein>